<name>A0A4S3JXF4_9EURO</name>
<comment type="caution">
    <text evidence="2">The sequence shown here is derived from an EMBL/GenBank/DDBJ whole genome shotgun (WGS) entry which is preliminary data.</text>
</comment>
<dbReference type="RefSeq" id="XP_033427793.1">
    <property type="nucleotide sequence ID" value="XM_033568987.1"/>
</dbReference>
<keyword evidence="3" id="KW-1185">Reference proteome</keyword>
<dbReference type="VEuPathDB" id="FungiDB:EYZ11_000367"/>
<dbReference type="AlphaFoldDB" id="A0A4S3JXF4"/>
<sequence>MPKDLTFNVHYTDEFSHNFYGDGKKLAGNMREIYHDQNIEFPDDFDSTMTVPPVHFMQVSASDDVDVEKLKAVHVPAGLDVEIHEWHM</sequence>
<reference evidence="2 3" key="1">
    <citation type="submission" date="2019-03" db="EMBL/GenBank/DDBJ databases">
        <title>The genome sequence of a newly discovered highly antifungal drug resistant Aspergillus species, Aspergillus tanneri NIH 1004.</title>
        <authorList>
            <person name="Mounaud S."/>
            <person name="Singh I."/>
            <person name="Joardar V."/>
            <person name="Pakala S."/>
            <person name="Pakala S."/>
            <person name="Venepally P."/>
            <person name="Hoover J."/>
            <person name="Nierman W."/>
            <person name="Chung J."/>
            <person name="Losada L."/>
        </authorList>
    </citation>
    <scope>NUCLEOTIDE SEQUENCE [LARGE SCALE GENOMIC DNA]</scope>
    <source>
        <strain evidence="2 3">NIH1004</strain>
    </source>
</reference>
<evidence type="ECO:0000313" key="3">
    <source>
        <dbReference type="Proteomes" id="UP000308092"/>
    </source>
</evidence>
<organism evidence="2 3">
    <name type="scientific">Aspergillus tanneri</name>
    <dbReference type="NCBI Taxonomy" id="1220188"/>
    <lineage>
        <taxon>Eukaryota</taxon>
        <taxon>Fungi</taxon>
        <taxon>Dikarya</taxon>
        <taxon>Ascomycota</taxon>
        <taxon>Pezizomycotina</taxon>
        <taxon>Eurotiomycetes</taxon>
        <taxon>Eurotiomycetidae</taxon>
        <taxon>Eurotiales</taxon>
        <taxon>Aspergillaceae</taxon>
        <taxon>Aspergillus</taxon>
        <taxon>Aspergillus subgen. Circumdati</taxon>
    </lineage>
</organism>
<dbReference type="Proteomes" id="UP000308092">
    <property type="component" value="Unassembled WGS sequence"/>
</dbReference>
<dbReference type="GeneID" id="54327019"/>
<evidence type="ECO:0000313" key="4">
    <source>
        <dbReference type="Proteomes" id="UP000324241"/>
    </source>
</evidence>
<accession>A0A4S3JXF4</accession>
<evidence type="ECO:0008006" key="5">
    <source>
        <dbReference type="Google" id="ProtNLM"/>
    </source>
</evidence>
<dbReference type="OrthoDB" id="4402936at2759"/>
<reference evidence="1 4" key="2">
    <citation type="submission" date="2019-08" db="EMBL/GenBank/DDBJ databases">
        <title>The genome sequence of a newly discovered highly antifungal drug resistant Aspergillus species, Aspergillus tanneri NIH 1004.</title>
        <authorList>
            <person name="Mounaud S."/>
            <person name="Singh I."/>
            <person name="Joardar V."/>
            <person name="Pakala S."/>
            <person name="Pakala S."/>
            <person name="Venepally P."/>
            <person name="Chung J.K."/>
            <person name="Losada L."/>
            <person name="Nierman W.C."/>
        </authorList>
    </citation>
    <scope>NUCLEOTIDE SEQUENCE [LARGE SCALE GENOMIC DNA]</scope>
    <source>
        <strain evidence="1 4">NIH1004</strain>
    </source>
</reference>
<gene>
    <name evidence="1" type="ORF">ATNIH1004_004317</name>
    <name evidence="2" type="ORF">EYZ11_000367</name>
</gene>
<dbReference type="Proteomes" id="UP000324241">
    <property type="component" value="Unassembled WGS sequence"/>
</dbReference>
<evidence type="ECO:0000313" key="1">
    <source>
        <dbReference type="EMBL" id="KAA8648432.1"/>
    </source>
</evidence>
<evidence type="ECO:0000313" key="2">
    <source>
        <dbReference type="EMBL" id="THD00176.1"/>
    </source>
</evidence>
<proteinExistence type="predicted"/>
<dbReference type="EMBL" id="SOSA01000005">
    <property type="protein sequence ID" value="THD00176.1"/>
    <property type="molecule type" value="Genomic_DNA"/>
</dbReference>
<protein>
    <recommendedName>
        <fullName evidence="5">EthD domain-containing protein</fullName>
    </recommendedName>
</protein>
<dbReference type="EMBL" id="QUQM01000003">
    <property type="protein sequence ID" value="KAA8648432.1"/>
    <property type="molecule type" value="Genomic_DNA"/>
</dbReference>